<dbReference type="InterPro" id="IPR031327">
    <property type="entry name" value="MCM"/>
</dbReference>
<evidence type="ECO:0000313" key="7">
    <source>
        <dbReference type="Proteomes" id="UP000002320"/>
    </source>
</evidence>
<dbReference type="GO" id="GO:0005634">
    <property type="term" value="C:nucleus"/>
    <property type="evidence" value="ECO:0007669"/>
    <property type="project" value="TreeGrafter"/>
</dbReference>
<dbReference type="PANTHER" id="PTHR11630:SF106">
    <property type="entry name" value="DNA REPLICATION LICENSING FACTOR MCM3"/>
    <property type="match status" value="1"/>
</dbReference>
<proteinExistence type="predicted"/>
<dbReference type="KEGG" id="cqu:CpipJ_CPIJ004087"/>
<dbReference type="HOGENOM" id="CLU_1403730_0_0_1"/>
<evidence type="ECO:0000256" key="3">
    <source>
        <dbReference type="SAM" id="MobiDB-lite"/>
    </source>
</evidence>
<organism>
    <name type="scientific">Culex quinquefasciatus</name>
    <name type="common">Southern house mosquito</name>
    <name type="synonym">Culex pungens</name>
    <dbReference type="NCBI Taxonomy" id="7176"/>
    <lineage>
        <taxon>Eukaryota</taxon>
        <taxon>Metazoa</taxon>
        <taxon>Ecdysozoa</taxon>
        <taxon>Arthropoda</taxon>
        <taxon>Hexapoda</taxon>
        <taxon>Insecta</taxon>
        <taxon>Pterygota</taxon>
        <taxon>Neoptera</taxon>
        <taxon>Endopterygota</taxon>
        <taxon>Diptera</taxon>
        <taxon>Nematocera</taxon>
        <taxon>Culicoidea</taxon>
        <taxon>Culicidae</taxon>
        <taxon>Culicinae</taxon>
        <taxon>Culicini</taxon>
        <taxon>Culex</taxon>
        <taxon>Culex</taxon>
    </lineage>
</organism>
<keyword evidence="2" id="KW-0067">ATP-binding</keyword>
<dbReference type="GO" id="GO:0000727">
    <property type="term" value="P:double-strand break repair via break-induced replication"/>
    <property type="evidence" value="ECO:0007669"/>
    <property type="project" value="TreeGrafter"/>
</dbReference>
<keyword evidence="7" id="KW-1185">Reference proteome</keyword>
<gene>
    <name evidence="6" type="primary">6035561</name>
    <name evidence="5" type="ORF">CpipJ_CPIJ004087</name>
</gene>
<protein>
    <recommendedName>
        <fullName evidence="4">MCM C-terminal AAA(+) ATPase domain-containing protein</fullName>
    </recommendedName>
</protein>
<dbReference type="Pfam" id="PF00493">
    <property type="entry name" value="MCM"/>
    <property type="match status" value="1"/>
</dbReference>
<evidence type="ECO:0000259" key="4">
    <source>
        <dbReference type="PROSITE" id="PS50051"/>
    </source>
</evidence>
<dbReference type="GO" id="GO:0003697">
    <property type="term" value="F:single-stranded DNA binding"/>
    <property type="evidence" value="ECO:0007669"/>
    <property type="project" value="TreeGrafter"/>
</dbReference>
<dbReference type="InParanoid" id="B0WAI3"/>
<reference evidence="6" key="2">
    <citation type="submission" date="2020-05" db="UniProtKB">
        <authorList>
            <consortium name="EnsemblMetazoa"/>
        </authorList>
    </citation>
    <scope>IDENTIFICATION</scope>
    <source>
        <strain evidence="6">JHB</strain>
    </source>
</reference>
<reference evidence="5" key="1">
    <citation type="submission" date="2007-03" db="EMBL/GenBank/DDBJ databases">
        <title>Annotation of Culex pipiens quinquefasciatus.</title>
        <authorList>
            <consortium name="The Broad Institute Genome Sequencing Platform"/>
            <person name="Atkinson P.W."/>
            <person name="Hemingway J."/>
            <person name="Christensen B.M."/>
            <person name="Higgs S."/>
            <person name="Kodira C."/>
            <person name="Hannick L."/>
            <person name="Megy K."/>
            <person name="O'Leary S."/>
            <person name="Pearson M."/>
            <person name="Haas B.J."/>
            <person name="Mauceli E."/>
            <person name="Wortman J.R."/>
            <person name="Lee N.H."/>
            <person name="Guigo R."/>
            <person name="Stanke M."/>
            <person name="Alvarado L."/>
            <person name="Amedeo P."/>
            <person name="Antoine C.H."/>
            <person name="Arensburger P."/>
            <person name="Bidwell S.L."/>
            <person name="Crawford M."/>
            <person name="Camaro F."/>
            <person name="Devon K."/>
            <person name="Engels R."/>
            <person name="Hammond M."/>
            <person name="Howarth C."/>
            <person name="Koehrsen M."/>
            <person name="Lawson D."/>
            <person name="Montgomery P."/>
            <person name="Nene V."/>
            <person name="Nusbaum C."/>
            <person name="Puiu D."/>
            <person name="Romero-Severson J."/>
            <person name="Severson D.W."/>
            <person name="Shumway M."/>
            <person name="Sisk P."/>
            <person name="Stolte C."/>
            <person name="Zeng Q."/>
            <person name="Eisenstadt E."/>
            <person name="Fraser-Liggett C."/>
            <person name="Strausberg R."/>
            <person name="Galagan J."/>
            <person name="Birren B."/>
            <person name="Collins F.H."/>
        </authorList>
    </citation>
    <scope>NUCLEOTIDE SEQUENCE [LARGE SCALE GENOMIC DNA]</scope>
    <source>
        <strain evidence="5">JHB</strain>
    </source>
</reference>
<dbReference type="Proteomes" id="UP000002320">
    <property type="component" value="Unassembled WGS sequence"/>
</dbReference>
<dbReference type="GO" id="GO:0005524">
    <property type="term" value="F:ATP binding"/>
    <property type="evidence" value="ECO:0007669"/>
    <property type="project" value="UniProtKB-KW"/>
</dbReference>
<evidence type="ECO:0000256" key="1">
    <source>
        <dbReference type="ARBA" id="ARBA00022741"/>
    </source>
</evidence>
<keyword evidence="1" id="KW-0547">Nucleotide-binding</keyword>
<dbReference type="EnsemblMetazoa" id="CPIJ004087-RA">
    <property type="protein sequence ID" value="CPIJ004087-PA"/>
    <property type="gene ID" value="CPIJ004087"/>
</dbReference>
<dbReference type="OrthoDB" id="1882346at2759"/>
<accession>B0WAI3</accession>
<evidence type="ECO:0000313" key="6">
    <source>
        <dbReference type="EnsemblMetazoa" id="CPIJ004087-PA"/>
    </source>
</evidence>
<evidence type="ECO:0000313" key="5">
    <source>
        <dbReference type="EMBL" id="EDS41406.1"/>
    </source>
</evidence>
<dbReference type="GO" id="GO:0042555">
    <property type="term" value="C:MCM complex"/>
    <property type="evidence" value="ECO:0007669"/>
    <property type="project" value="TreeGrafter"/>
</dbReference>
<dbReference type="GO" id="GO:1902975">
    <property type="term" value="P:mitotic DNA replication initiation"/>
    <property type="evidence" value="ECO:0007669"/>
    <property type="project" value="TreeGrafter"/>
</dbReference>
<dbReference type="AlphaFoldDB" id="B0WAI3"/>
<evidence type="ECO:0000256" key="2">
    <source>
        <dbReference type="ARBA" id="ARBA00022840"/>
    </source>
</evidence>
<dbReference type="VEuPathDB" id="VectorBase:CPIJ004087"/>
<sequence length="194" mass="21934">MTTGRDSSGVGLTAAVTTDQETGERQSETGAMVLADRGVVCNVEFDHFEGGNALTICTEIRWYTLAYWTHFDLLFVLLEVIDADHVRMISDHVERMHLYRSNKEQDGDVGQYPHVSLENPTHGRLTVTWFLPQPRTDIKGTDFTPANRRHSWKTDERKSDFPDFPIVAQGGPKTTLLKVGLGTEIFRWPISRGQ</sequence>
<dbReference type="VEuPathDB" id="VectorBase:CQUJHB009894"/>
<dbReference type="Gene3D" id="3.40.50.300">
    <property type="entry name" value="P-loop containing nucleotide triphosphate hydrolases"/>
    <property type="match status" value="1"/>
</dbReference>
<dbReference type="PROSITE" id="PS50051">
    <property type="entry name" value="MCM_2"/>
    <property type="match status" value="1"/>
</dbReference>
<feature type="domain" description="MCM C-terminal AAA(+) ATPase" evidence="4">
    <location>
        <begin position="1"/>
        <end position="46"/>
    </location>
</feature>
<feature type="region of interest" description="Disordered" evidence="3">
    <location>
        <begin position="1"/>
        <end position="27"/>
    </location>
</feature>
<dbReference type="InterPro" id="IPR027417">
    <property type="entry name" value="P-loop_NTPase"/>
</dbReference>
<dbReference type="InterPro" id="IPR001208">
    <property type="entry name" value="MCM_dom"/>
</dbReference>
<dbReference type="GO" id="GO:0006271">
    <property type="term" value="P:DNA strand elongation involved in DNA replication"/>
    <property type="evidence" value="ECO:0007669"/>
    <property type="project" value="TreeGrafter"/>
</dbReference>
<dbReference type="STRING" id="7176.B0WAI3"/>
<dbReference type="GO" id="GO:0017116">
    <property type="term" value="F:single-stranded DNA helicase activity"/>
    <property type="evidence" value="ECO:0007669"/>
    <property type="project" value="TreeGrafter"/>
</dbReference>
<dbReference type="PANTHER" id="PTHR11630">
    <property type="entry name" value="DNA REPLICATION LICENSING FACTOR MCM FAMILY MEMBER"/>
    <property type="match status" value="1"/>
</dbReference>
<dbReference type="eggNOG" id="KOG0479">
    <property type="taxonomic scope" value="Eukaryota"/>
</dbReference>
<name>B0WAI3_CULQU</name>
<dbReference type="EMBL" id="DS231872">
    <property type="protein sequence ID" value="EDS41406.1"/>
    <property type="molecule type" value="Genomic_DNA"/>
</dbReference>